<dbReference type="CDD" id="cd00392">
    <property type="entry name" value="Ribosomal_L13"/>
    <property type="match status" value="1"/>
</dbReference>
<dbReference type="GO" id="GO:0022625">
    <property type="term" value="C:cytosolic large ribosomal subunit"/>
    <property type="evidence" value="ECO:0007669"/>
    <property type="project" value="TreeGrafter"/>
</dbReference>
<organism evidence="7 8">
    <name type="scientific">Bernardetia litoralis (strain ATCC 23117 / DSM 6794 / NBRC 15988 / NCIMB 1366 / Fx l1 / Sio-4)</name>
    <name type="common">Flexibacter litoralis</name>
    <dbReference type="NCBI Taxonomy" id="880071"/>
    <lineage>
        <taxon>Bacteria</taxon>
        <taxon>Pseudomonadati</taxon>
        <taxon>Bacteroidota</taxon>
        <taxon>Cytophagia</taxon>
        <taxon>Cytophagales</taxon>
        <taxon>Bernardetiaceae</taxon>
        <taxon>Bernardetia</taxon>
    </lineage>
</organism>
<dbReference type="STRING" id="880071.Fleli_1669"/>
<dbReference type="GO" id="GO:0003735">
    <property type="term" value="F:structural constituent of ribosome"/>
    <property type="evidence" value="ECO:0007669"/>
    <property type="project" value="InterPro"/>
</dbReference>
<dbReference type="FunFam" id="3.90.1180.10:FF:000001">
    <property type="entry name" value="50S ribosomal protein L13"/>
    <property type="match status" value="1"/>
</dbReference>
<comment type="similarity">
    <text evidence="1 6">Belongs to the universal ribosomal protein uL13 family.</text>
</comment>
<protein>
    <recommendedName>
        <fullName evidence="5 6">Large ribosomal subunit protein uL13</fullName>
    </recommendedName>
</protein>
<keyword evidence="3 6" id="KW-0689">Ribosomal protein</keyword>
<evidence type="ECO:0000256" key="2">
    <source>
        <dbReference type="ARBA" id="ARBA00011838"/>
    </source>
</evidence>
<evidence type="ECO:0000256" key="4">
    <source>
        <dbReference type="ARBA" id="ARBA00023274"/>
    </source>
</evidence>
<dbReference type="PANTHER" id="PTHR11545">
    <property type="entry name" value="RIBOSOMAL PROTEIN L13"/>
    <property type="match status" value="1"/>
</dbReference>
<comment type="function">
    <text evidence="6">This protein is one of the early assembly proteins of the 50S ribosomal subunit, although it is not seen to bind rRNA by itself. It is important during the early stages of 50S assembly.</text>
</comment>
<accession>I4AJE4</accession>
<dbReference type="HAMAP" id="MF_01366">
    <property type="entry name" value="Ribosomal_uL13"/>
    <property type="match status" value="1"/>
</dbReference>
<evidence type="ECO:0000256" key="5">
    <source>
        <dbReference type="ARBA" id="ARBA00035201"/>
    </source>
</evidence>
<dbReference type="InterPro" id="IPR005823">
    <property type="entry name" value="Ribosomal_uL13_bac-type"/>
</dbReference>
<dbReference type="Proteomes" id="UP000006054">
    <property type="component" value="Chromosome"/>
</dbReference>
<dbReference type="OrthoDB" id="9801330at2"/>
<comment type="subunit">
    <text evidence="2 6">Part of the 50S ribosomal subunit.</text>
</comment>
<evidence type="ECO:0000313" key="8">
    <source>
        <dbReference type="Proteomes" id="UP000006054"/>
    </source>
</evidence>
<dbReference type="AlphaFoldDB" id="I4AJE4"/>
<evidence type="ECO:0000313" key="7">
    <source>
        <dbReference type="EMBL" id="AFM04079.1"/>
    </source>
</evidence>
<keyword evidence="8" id="KW-1185">Reference proteome</keyword>
<dbReference type="KEGG" id="fli:Fleli_1669"/>
<evidence type="ECO:0000256" key="6">
    <source>
        <dbReference type="HAMAP-Rule" id="MF_01366"/>
    </source>
</evidence>
<dbReference type="InterPro" id="IPR005822">
    <property type="entry name" value="Ribosomal_uL13"/>
</dbReference>
<dbReference type="PIRSF" id="PIRSF002181">
    <property type="entry name" value="Ribosomal_L13"/>
    <property type="match status" value="1"/>
</dbReference>
<dbReference type="RefSeq" id="WP_014797534.1">
    <property type="nucleotide sequence ID" value="NC_018018.1"/>
</dbReference>
<evidence type="ECO:0000256" key="3">
    <source>
        <dbReference type="ARBA" id="ARBA00022980"/>
    </source>
</evidence>
<dbReference type="NCBIfam" id="TIGR01066">
    <property type="entry name" value="rplM_bact"/>
    <property type="match status" value="1"/>
</dbReference>
<keyword evidence="4 6" id="KW-0687">Ribonucleoprotein</keyword>
<dbReference type="GO" id="GO:0017148">
    <property type="term" value="P:negative regulation of translation"/>
    <property type="evidence" value="ECO:0007669"/>
    <property type="project" value="TreeGrafter"/>
</dbReference>
<dbReference type="eggNOG" id="COG0102">
    <property type="taxonomic scope" value="Bacteria"/>
</dbReference>
<dbReference type="Pfam" id="PF00572">
    <property type="entry name" value="Ribosomal_L13"/>
    <property type="match status" value="1"/>
</dbReference>
<dbReference type="PANTHER" id="PTHR11545:SF2">
    <property type="entry name" value="LARGE RIBOSOMAL SUBUNIT PROTEIN UL13M"/>
    <property type="match status" value="1"/>
</dbReference>
<dbReference type="EMBL" id="CP003345">
    <property type="protein sequence ID" value="AFM04079.1"/>
    <property type="molecule type" value="Genomic_DNA"/>
</dbReference>
<dbReference type="GO" id="GO:0006412">
    <property type="term" value="P:translation"/>
    <property type="evidence" value="ECO:0007669"/>
    <property type="project" value="UniProtKB-UniRule"/>
</dbReference>
<gene>
    <name evidence="6" type="primary">rplM</name>
    <name evidence="7" type="ordered locus">Fleli_1669</name>
</gene>
<dbReference type="GO" id="GO:0003729">
    <property type="term" value="F:mRNA binding"/>
    <property type="evidence" value="ECO:0007669"/>
    <property type="project" value="UniProtKB-ARBA"/>
</dbReference>
<evidence type="ECO:0000256" key="1">
    <source>
        <dbReference type="ARBA" id="ARBA00006227"/>
    </source>
</evidence>
<dbReference type="Gene3D" id="3.90.1180.10">
    <property type="entry name" value="Ribosomal protein L13"/>
    <property type="match status" value="1"/>
</dbReference>
<dbReference type="SUPFAM" id="SSF52161">
    <property type="entry name" value="Ribosomal protein L13"/>
    <property type="match status" value="1"/>
</dbReference>
<reference evidence="8" key="1">
    <citation type="submission" date="2012-06" db="EMBL/GenBank/DDBJ databases">
        <title>The complete genome of Flexibacter litoralis DSM 6794.</title>
        <authorList>
            <person name="Lucas S."/>
            <person name="Copeland A."/>
            <person name="Lapidus A."/>
            <person name="Glavina del Rio T."/>
            <person name="Dalin E."/>
            <person name="Tice H."/>
            <person name="Bruce D."/>
            <person name="Goodwin L."/>
            <person name="Pitluck S."/>
            <person name="Peters L."/>
            <person name="Ovchinnikova G."/>
            <person name="Lu M."/>
            <person name="Kyrpides N."/>
            <person name="Mavromatis K."/>
            <person name="Ivanova N."/>
            <person name="Brettin T."/>
            <person name="Detter J.C."/>
            <person name="Han C."/>
            <person name="Larimer F."/>
            <person name="Land M."/>
            <person name="Hauser L."/>
            <person name="Markowitz V."/>
            <person name="Cheng J.-F."/>
            <person name="Hugenholtz P."/>
            <person name="Woyke T."/>
            <person name="Wu D."/>
            <person name="Spring S."/>
            <person name="Lang E."/>
            <person name="Kopitz M."/>
            <person name="Brambilla E."/>
            <person name="Klenk H.-P."/>
            <person name="Eisen J.A."/>
        </authorList>
    </citation>
    <scope>NUCLEOTIDE SEQUENCE [LARGE SCALE GENOMIC DNA]</scope>
    <source>
        <strain evidence="8">ATCC 23117 / DSM 6794 / NBRC 15988 / NCIMB 1366 / Sio-4</strain>
    </source>
</reference>
<name>I4AJE4_BERLS</name>
<dbReference type="InterPro" id="IPR036899">
    <property type="entry name" value="Ribosomal_uL13_sf"/>
</dbReference>
<proteinExistence type="inferred from homology"/>
<dbReference type="PATRIC" id="fig|880071.3.peg.1643"/>
<sequence length="149" mass="16942">MDSLSYKTEFVTAEQGKEDREWLIVDAEGQTLGRMASEIAKRLRGKHKPSYTPHNDCGDSVIVINAEKIHLTGKKWSDKKIITHSGYPGGQKIYSARQILQRKPTQLVEDAVKGMLPHNRLGRELFRNLFVHAGSEHPHEAQQPKEVKF</sequence>
<dbReference type="HOGENOM" id="CLU_082184_2_2_10"/>